<accession>A0A6I4UQZ6</accession>
<keyword evidence="12 17" id="KW-1133">Transmembrane helix</keyword>
<evidence type="ECO:0000256" key="2">
    <source>
        <dbReference type="ARBA" id="ARBA00007316"/>
    </source>
</evidence>
<dbReference type="NCBIfam" id="TIGR01007">
    <property type="entry name" value="eps_fam"/>
    <property type="match status" value="1"/>
</dbReference>
<keyword evidence="8 17" id="KW-0812">Transmembrane</keyword>
<dbReference type="PANTHER" id="PTHR32309">
    <property type="entry name" value="TYROSINE-PROTEIN KINASE"/>
    <property type="match status" value="1"/>
</dbReference>
<evidence type="ECO:0000256" key="11">
    <source>
        <dbReference type="ARBA" id="ARBA00022840"/>
    </source>
</evidence>
<comment type="similarity">
    <text evidence="3">Belongs to the etk/wzc family.</text>
</comment>
<feature type="domain" description="AAA" evidence="19">
    <location>
        <begin position="541"/>
        <end position="668"/>
    </location>
</feature>
<protein>
    <recommendedName>
        <fullName evidence="4">non-specific protein-tyrosine kinase</fullName>
        <ecNumber evidence="4">2.7.10.2</ecNumber>
    </recommendedName>
</protein>
<dbReference type="CDD" id="cd05387">
    <property type="entry name" value="BY-kinase"/>
    <property type="match status" value="1"/>
</dbReference>
<evidence type="ECO:0000313" key="22">
    <source>
        <dbReference type="EMBL" id="MXP39973.1"/>
    </source>
</evidence>
<evidence type="ECO:0000256" key="12">
    <source>
        <dbReference type="ARBA" id="ARBA00022989"/>
    </source>
</evidence>
<reference evidence="22 23" key="1">
    <citation type="submission" date="2019-12" db="EMBL/GenBank/DDBJ databases">
        <title>Genomic-based taxomic classification of the family Erythrobacteraceae.</title>
        <authorList>
            <person name="Xu L."/>
        </authorList>
    </citation>
    <scope>NUCLEOTIDE SEQUENCE [LARGE SCALE GENOMIC DNA]</scope>
    <source>
        <strain evidence="22 23">JCM 10282</strain>
    </source>
</reference>
<proteinExistence type="inferred from homology"/>
<evidence type="ECO:0000256" key="16">
    <source>
        <dbReference type="SAM" id="Coils"/>
    </source>
</evidence>
<dbReference type="InterPro" id="IPR032807">
    <property type="entry name" value="GNVR"/>
</dbReference>
<comment type="caution">
    <text evidence="22">The sequence shown here is derived from an EMBL/GenBank/DDBJ whole genome shotgun (WGS) entry which is preliminary data.</text>
</comment>
<evidence type="ECO:0000259" key="20">
    <source>
        <dbReference type="Pfam" id="PF13807"/>
    </source>
</evidence>
<dbReference type="Pfam" id="PF13807">
    <property type="entry name" value="GNVR"/>
    <property type="match status" value="1"/>
</dbReference>
<keyword evidence="24" id="KW-1185">Reference proteome</keyword>
<evidence type="ECO:0000256" key="1">
    <source>
        <dbReference type="ARBA" id="ARBA00004429"/>
    </source>
</evidence>
<dbReference type="SUPFAM" id="SSF52540">
    <property type="entry name" value="P-loop containing nucleoside triphosphate hydrolases"/>
    <property type="match status" value="1"/>
</dbReference>
<sequence length="740" mass="79667">MNEISFDPDEGPHVLAEQRARQGSLAVQAPLPLVEDDFEDDGLDLRAIMRVLLARWYWILAAGLLGLLAALAYSLTVTPLYRTSVTLELNPPTVPIIAAGEAGQTASLMGNDYEFLPTQYGLMKSRDLAKRVVEDLNLASTPASGERAGELAKRIEGLAAQLSGGLEVGPVPDSRLVTLSYTADNPQEAARIANGFADAYVQSSIDRRYESTAKTRDFLSEQLKTTREKLNQSEQALVGYARANNIIMPGGESEDGTAAASLTSTSLTTLNSALAEAQQRRIAAEQRYRQAGALTENQSATASLRAEKATLEAEYREKSTYLGDEYPDMVRLREKIRALNDAIGRESRTASGGLAAEFRAAQAEESALRARVQQLSGSVLAEQDLSSEYRVLQREVDTQQSLYQALLEQYNQIGVGDGVGAPAGVIVDRAQVPGGPYTPNVPRNLILGLLLGLALGVGAAMLYEFLTDLIKTAEDVREKLLQPPLGTIPKLKRGESLTDELADPKSPMSEAYGSLLTTLQFSTSQGMPAILTVTSATASEGKSTTSLVLAKRLTAIGKRVLLIDADMRRPSFIFDNDTNAGLSQLLTKHGALKDNLIRTNSGELYLLPSGPVPPNPSLLLNSKEMRTLIARLRNLFDHIIIDSPPTLGFADSIVLGSLSDGVLLAVESGRSRRRVVLEAIAQLHAAGGRIVGVALTKCPKSAVAYGYDYGYYDSKLELNDEARGHELSPQLFGGPGPEQD</sequence>
<dbReference type="Proteomes" id="UP000430021">
    <property type="component" value="Unassembled WGS sequence"/>
</dbReference>
<dbReference type="EC" id="2.7.10.2" evidence="4"/>
<dbReference type="InterPro" id="IPR005702">
    <property type="entry name" value="Wzc-like_C"/>
</dbReference>
<evidence type="ECO:0000256" key="14">
    <source>
        <dbReference type="ARBA" id="ARBA00023137"/>
    </source>
</evidence>
<evidence type="ECO:0000259" key="18">
    <source>
        <dbReference type="Pfam" id="PF02706"/>
    </source>
</evidence>
<dbReference type="GO" id="GO:0005524">
    <property type="term" value="F:ATP binding"/>
    <property type="evidence" value="ECO:0007669"/>
    <property type="project" value="UniProtKB-KW"/>
</dbReference>
<dbReference type="InterPro" id="IPR027417">
    <property type="entry name" value="P-loop_NTPase"/>
</dbReference>
<keyword evidence="6" id="KW-0997">Cell inner membrane</keyword>
<dbReference type="InterPro" id="IPR025669">
    <property type="entry name" value="AAA_dom"/>
</dbReference>
<evidence type="ECO:0000256" key="13">
    <source>
        <dbReference type="ARBA" id="ARBA00023136"/>
    </source>
</evidence>
<dbReference type="EMBL" id="WTYB01000006">
    <property type="protein sequence ID" value="MXP39973.1"/>
    <property type="molecule type" value="Genomic_DNA"/>
</dbReference>
<dbReference type="GO" id="GO:0005886">
    <property type="term" value="C:plasma membrane"/>
    <property type="evidence" value="ECO:0007669"/>
    <property type="project" value="UniProtKB-SubCell"/>
</dbReference>
<feature type="domain" description="Tyrosine-protein kinase G-rich" evidence="20">
    <location>
        <begin position="392"/>
        <end position="462"/>
    </location>
</feature>
<keyword evidence="10 22" id="KW-0418">Kinase</keyword>
<keyword evidence="7 22" id="KW-0808">Transferase</keyword>
<keyword evidence="11" id="KW-0067">ATP-binding</keyword>
<evidence type="ECO:0000256" key="5">
    <source>
        <dbReference type="ARBA" id="ARBA00022475"/>
    </source>
</evidence>
<comment type="similarity">
    <text evidence="2">Belongs to the CpsD/CapB family.</text>
</comment>
<feature type="coiled-coil region" evidence="16">
    <location>
        <begin position="267"/>
        <end position="294"/>
    </location>
</feature>
<evidence type="ECO:0000256" key="17">
    <source>
        <dbReference type="SAM" id="Phobius"/>
    </source>
</evidence>
<name>A0A6I4UQZ6_9SPHN</name>
<evidence type="ECO:0000259" key="19">
    <source>
        <dbReference type="Pfam" id="PF13614"/>
    </source>
</evidence>
<evidence type="ECO:0000256" key="15">
    <source>
        <dbReference type="ARBA" id="ARBA00051245"/>
    </source>
</evidence>
<evidence type="ECO:0000256" key="9">
    <source>
        <dbReference type="ARBA" id="ARBA00022741"/>
    </source>
</evidence>
<dbReference type="RefSeq" id="WP_160762125.1">
    <property type="nucleotide sequence ID" value="NZ_BAAADZ010000003.1"/>
</dbReference>
<evidence type="ECO:0000256" key="6">
    <source>
        <dbReference type="ARBA" id="ARBA00022519"/>
    </source>
</evidence>
<organism evidence="22 23">
    <name type="scientific">Erythrobacter ramosus</name>
    <dbReference type="NCBI Taxonomy" id="35811"/>
    <lineage>
        <taxon>Bacteria</taxon>
        <taxon>Pseudomonadati</taxon>
        <taxon>Pseudomonadota</taxon>
        <taxon>Alphaproteobacteria</taxon>
        <taxon>Sphingomonadales</taxon>
        <taxon>Erythrobacteraceae</taxon>
        <taxon>Erythrobacter/Porphyrobacter group</taxon>
        <taxon>Erythrobacter</taxon>
    </lineage>
</organism>
<dbReference type="InterPro" id="IPR003856">
    <property type="entry name" value="LPS_length_determ_N"/>
</dbReference>
<evidence type="ECO:0000256" key="3">
    <source>
        <dbReference type="ARBA" id="ARBA00008883"/>
    </source>
</evidence>
<dbReference type="OrthoDB" id="230260at2"/>
<evidence type="ECO:0000256" key="10">
    <source>
        <dbReference type="ARBA" id="ARBA00022777"/>
    </source>
</evidence>
<dbReference type="PANTHER" id="PTHR32309:SF13">
    <property type="entry name" value="FERRIC ENTEROBACTIN TRANSPORT PROTEIN FEPE"/>
    <property type="match status" value="1"/>
</dbReference>
<keyword evidence="9" id="KW-0547">Nucleotide-binding</keyword>
<keyword evidence="14" id="KW-0829">Tyrosine-protein kinase</keyword>
<gene>
    <name evidence="21" type="ORF">FHS52_003188</name>
    <name evidence="22" type="ORF">GRI59_15305</name>
</gene>
<dbReference type="InterPro" id="IPR050445">
    <property type="entry name" value="Bact_polysacc_biosynth/exp"/>
</dbReference>
<evidence type="ECO:0000256" key="4">
    <source>
        <dbReference type="ARBA" id="ARBA00011903"/>
    </source>
</evidence>
<evidence type="ECO:0000256" key="8">
    <source>
        <dbReference type="ARBA" id="ARBA00022692"/>
    </source>
</evidence>
<feature type="domain" description="Polysaccharide chain length determinant N-terminal" evidence="18">
    <location>
        <begin position="42"/>
        <end position="136"/>
    </location>
</feature>
<dbReference type="Gene3D" id="3.40.50.300">
    <property type="entry name" value="P-loop containing nucleotide triphosphate hydrolases"/>
    <property type="match status" value="1"/>
</dbReference>
<comment type="catalytic activity">
    <reaction evidence="15">
        <text>L-tyrosyl-[protein] + ATP = O-phospho-L-tyrosyl-[protein] + ADP + H(+)</text>
        <dbReference type="Rhea" id="RHEA:10596"/>
        <dbReference type="Rhea" id="RHEA-COMP:10136"/>
        <dbReference type="Rhea" id="RHEA-COMP:20101"/>
        <dbReference type="ChEBI" id="CHEBI:15378"/>
        <dbReference type="ChEBI" id="CHEBI:30616"/>
        <dbReference type="ChEBI" id="CHEBI:46858"/>
        <dbReference type="ChEBI" id="CHEBI:61978"/>
        <dbReference type="ChEBI" id="CHEBI:456216"/>
        <dbReference type="EC" id="2.7.10.2"/>
    </reaction>
</comment>
<dbReference type="Pfam" id="PF02706">
    <property type="entry name" value="Wzz"/>
    <property type="match status" value="1"/>
</dbReference>
<evidence type="ECO:0000313" key="24">
    <source>
        <dbReference type="Proteomes" id="UP000548685"/>
    </source>
</evidence>
<reference evidence="21 24" key="2">
    <citation type="submission" date="2020-08" db="EMBL/GenBank/DDBJ databases">
        <title>Genomic Encyclopedia of Type Strains, Phase IV (KMG-IV): sequencing the most valuable type-strain genomes for metagenomic binning, comparative biology and taxonomic classification.</title>
        <authorList>
            <person name="Goeker M."/>
        </authorList>
    </citation>
    <scope>NUCLEOTIDE SEQUENCE [LARGE SCALE GENOMIC DNA]</scope>
    <source>
        <strain evidence="21 24">DSM 8510</strain>
    </source>
</reference>
<dbReference type="EMBL" id="JACICE010000006">
    <property type="protein sequence ID" value="MBB3777191.1"/>
    <property type="molecule type" value="Genomic_DNA"/>
</dbReference>
<evidence type="ECO:0000313" key="21">
    <source>
        <dbReference type="EMBL" id="MBB3777191.1"/>
    </source>
</evidence>
<dbReference type="AlphaFoldDB" id="A0A6I4UQZ6"/>
<dbReference type="GO" id="GO:0004715">
    <property type="term" value="F:non-membrane spanning protein tyrosine kinase activity"/>
    <property type="evidence" value="ECO:0007669"/>
    <property type="project" value="UniProtKB-EC"/>
</dbReference>
<keyword evidence="5" id="KW-1003">Cell membrane</keyword>
<keyword evidence="16" id="KW-0175">Coiled coil</keyword>
<dbReference type="Pfam" id="PF13614">
    <property type="entry name" value="AAA_31"/>
    <property type="match status" value="1"/>
</dbReference>
<comment type="subcellular location">
    <subcellularLocation>
        <location evidence="1">Cell inner membrane</location>
        <topology evidence="1">Multi-pass membrane protein</topology>
    </subcellularLocation>
</comment>
<feature type="transmembrane region" description="Helical" evidence="17">
    <location>
        <begin position="56"/>
        <end position="75"/>
    </location>
</feature>
<evidence type="ECO:0000256" key="7">
    <source>
        <dbReference type="ARBA" id="ARBA00022679"/>
    </source>
</evidence>
<evidence type="ECO:0000313" key="23">
    <source>
        <dbReference type="Proteomes" id="UP000430021"/>
    </source>
</evidence>
<dbReference type="Proteomes" id="UP000548685">
    <property type="component" value="Unassembled WGS sequence"/>
</dbReference>
<keyword evidence="13 17" id="KW-0472">Membrane</keyword>